<comment type="caution">
    <text evidence="2">The sequence shown here is derived from an EMBL/GenBank/DDBJ whole genome shotgun (WGS) entry which is preliminary data.</text>
</comment>
<reference evidence="2 3" key="1">
    <citation type="submission" date="2018-04" db="EMBL/GenBank/DDBJ databases">
        <authorList>
            <person name="Zhang X."/>
            <person name="Yuan J."/>
            <person name="Li F."/>
            <person name="Xiang J."/>
        </authorList>
    </citation>
    <scope>NUCLEOTIDE SEQUENCE [LARGE SCALE GENOMIC DNA]</scope>
    <source>
        <tissue evidence="2">Muscle</tissue>
    </source>
</reference>
<dbReference type="EMBL" id="QCYY01001152">
    <property type="protein sequence ID" value="ROT80113.1"/>
    <property type="molecule type" value="Genomic_DNA"/>
</dbReference>
<gene>
    <name evidence="2" type="ORF">C7M84_001162</name>
</gene>
<evidence type="ECO:0000313" key="3">
    <source>
        <dbReference type="Proteomes" id="UP000283509"/>
    </source>
</evidence>
<reference evidence="2 3" key="2">
    <citation type="submission" date="2019-01" db="EMBL/GenBank/DDBJ databases">
        <title>The decoding of complex shrimp genome reveals the adaptation for benthos swimmer, frequently molting mechanism and breeding impact on genome.</title>
        <authorList>
            <person name="Sun Y."/>
            <person name="Gao Y."/>
            <person name="Yu Y."/>
        </authorList>
    </citation>
    <scope>NUCLEOTIDE SEQUENCE [LARGE SCALE GENOMIC DNA]</scope>
    <source>
        <tissue evidence="2">Muscle</tissue>
    </source>
</reference>
<evidence type="ECO:0000313" key="2">
    <source>
        <dbReference type="EMBL" id="ROT80113.1"/>
    </source>
</evidence>
<evidence type="ECO:0000256" key="1">
    <source>
        <dbReference type="SAM" id="MobiDB-lite"/>
    </source>
</evidence>
<dbReference type="AlphaFoldDB" id="A0A423TUH0"/>
<keyword evidence="3" id="KW-1185">Reference proteome</keyword>
<organism evidence="2 3">
    <name type="scientific">Penaeus vannamei</name>
    <name type="common">Whiteleg shrimp</name>
    <name type="synonym">Litopenaeus vannamei</name>
    <dbReference type="NCBI Taxonomy" id="6689"/>
    <lineage>
        <taxon>Eukaryota</taxon>
        <taxon>Metazoa</taxon>
        <taxon>Ecdysozoa</taxon>
        <taxon>Arthropoda</taxon>
        <taxon>Crustacea</taxon>
        <taxon>Multicrustacea</taxon>
        <taxon>Malacostraca</taxon>
        <taxon>Eumalacostraca</taxon>
        <taxon>Eucarida</taxon>
        <taxon>Decapoda</taxon>
        <taxon>Dendrobranchiata</taxon>
        <taxon>Penaeoidea</taxon>
        <taxon>Penaeidae</taxon>
        <taxon>Penaeus</taxon>
    </lineage>
</organism>
<feature type="region of interest" description="Disordered" evidence="1">
    <location>
        <begin position="95"/>
        <end position="116"/>
    </location>
</feature>
<dbReference type="OrthoDB" id="14784at2759"/>
<protein>
    <submittedName>
        <fullName evidence="2">Putative dihydroorotate dehydrogenase (Quinone), mitochondrial</fullName>
    </submittedName>
</protein>
<name>A0A423TUH0_PENVA</name>
<accession>A0A423TUH0</accession>
<dbReference type="Proteomes" id="UP000283509">
    <property type="component" value="Unassembled WGS sequence"/>
</dbReference>
<proteinExistence type="predicted"/>
<sequence length="346" mass="38002">MATAASNAMYSQVFKKKLADVFRVGAGGGLCFCGINMYFKNDKFYDDWVMPLFSRMEPETAYAVAQQAAKYNLVSKSKLQESRLLVSKQPSASSKVDFEDPLHEEDEASKDLEPLGDFRGSREDLIHREYRLSEDLAQGCDSGCHSRSCDSDFEPDDSCPGLYLDDPSGLTHELLSEDLDSYCPTSKPPCVDCGSYHSDFKCGEGKSFVSTRKAYLSELSHYKNDLRACESPKSERSCVTPDSPSLSMRVNIASPLRSSKMSLATVVDGSNPAYDRDHGEEMVDGVDRMELECTCQVEECIVSCKHDDGSRTDIVHITESVEGGCRCQGHLAAVGEPDDEGTSAAV</sequence>